<dbReference type="AlphaFoldDB" id="A0A843XRV2"/>
<name>A0A843XRV2_COLES</name>
<proteinExistence type="predicted"/>
<evidence type="ECO:0000313" key="1">
    <source>
        <dbReference type="EMBL" id="MQM22026.1"/>
    </source>
</evidence>
<keyword evidence="2" id="KW-1185">Reference proteome</keyword>
<dbReference type="OrthoDB" id="772270at2759"/>
<gene>
    <name evidence="1" type="ORF">Taro_055070</name>
</gene>
<sequence>MDWYQASRPNTASTVTIQMAPSLVIKYSQMPEQFALPSYGSLYSFLQEGCSFSTDSYSTVRGVEKPQARMSICRAAHLNQRQSLDKSMKRTGDVLLPITSFMLDAVLILEMTIKDDSINRHLL</sequence>
<evidence type="ECO:0000313" key="2">
    <source>
        <dbReference type="Proteomes" id="UP000652761"/>
    </source>
</evidence>
<reference evidence="1" key="1">
    <citation type="submission" date="2017-07" db="EMBL/GenBank/DDBJ databases">
        <title>Taro Niue Genome Assembly and Annotation.</title>
        <authorList>
            <person name="Atibalentja N."/>
            <person name="Keating K."/>
            <person name="Fields C.J."/>
        </authorList>
    </citation>
    <scope>NUCLEOTIDE SEQUENCE</scope>
    <source>
        <strain evidence="1">Niue_2</strain>
        <tissue evidence="1">Leaf</tissue>
    </source>
</reference>
<protein>
    <submittedName>
        <fullName evidence="1">Uncharacterized protein</fullName>
    </submittedName>
</protein>
<dbReference type="EMBL" id="NMUH01011996">
    <property type="protein sequence ID" value="MQM22026.1"/>
    <property type="molecule type" value="Genomic_DNA"/>
</dbReference>
<organism evidence="1 2">
    <name type="scientific">Colocasia esculenta</name>
    <name type="common">Wild taro</name>
    <name type="synonym">Arum esculentum</name>
    <dbReference type="NCBI Taxonomy" id="4460"/>
    <lineage>
        <taxon>Eukaryota</taxon>
        <taxon>Viridiplantae</taxon>
        <taxon>Streptophyta</taxon>
        <taxon>Embryophyta</taxon>
        <taxon>Tracheophyta</taxon>
        <taxon>Spermatophyta</taxon>
        <taxon>Magnoliopsida</taxon>
        <taxon>Liliopsida</taxon>
        <taxon>Araceae</taxon>
        <taxon>Aroideae</taxon>
        <taxon>Colocasieae</taxon>
        <taxon>Colocasia</taxon>
    </lineage>
</organism>
<comment type="caution">
    <text evidence="1">The sequence shown here is derived from an EMBL/GenBank/DDBJ whole genome shotgun (WGS) entry which is preliminary data.</text>
</comment>
<accession>A0A843XRV2</accession>
<dbReference type="Proteomes" id="UP000652761">
    <property type="component" value="Unassembled WGS sequence"/>
</dbReference>